<protein>
    <recommendedName>
        <fullName evidence="5">PepSY domain-containing protein</fullName>
    </recommendedName>
</protein>
<name>A0A3M2HYX4_9GAMM</name>
<feature type="signal peptide" evidence="2">
    <location>
        <begin position="1"/>
        <end position="21"/>
    </location>
</feature>
<sequence length="123" mass="13134">MRRPSAFVIFALLLVPVLARAQQQEHGLPVSAEPVLMLLPRATQPAPAGAGGISAAVRRVERATGGQVLNVESMRFQGREIHRVKVLAPGGRVMVVVDDPAQRRAPIGPSAFPSTRDDDTGRP</sequence>
<evidence type="ECO:0000256" key="2">
    <source>
        <dbReference type="SAM" id="SignalP"/>
    </source>
</evidence>
<evidence type="ECO:0008006" key="5">
    <source>
        <dbReference type="Google" id="ProtNLM"/>
    </source>
</evidence>
<dbReference type="Proteomes" id="UP000275012">
    <property type="component" value="Unassembled WGS sequence"/>
</dbReference>
<evidence type="ECO:0000313" key="3">
    <source>
        <dbReference type="EMBL" id="RMH93395.1"/>
    </source>
</evidence>
<keyword evidence="4" id="KW-1185">Reference proteome</keyword>
<gene>
    <name evidence="3" type="ORF">EBB59_05830</name>
</gene>
<evidence type="ECO:0000256" key="1">
    <source>
        <dbReference type="SAM" id="MobiDB-lite"/>
    </source>
</evidence>
<accession>A0A3M2HYX4</accession>
<reference evidence="3 4" key="1">
    <citation type="submission" date="2018-10" db="EMBL/GenBank/DDBJ databases">
        <title>Proposal of Lysobacter pythonis sp. nov. isolated from royal pythons (Python regius).</title>
        <authorList>
            <person name="Hans-Juergen B."/>
            <person name="Huptas C."/>
            <person name="Sandra B."/>
            <person name="Igor L."/>
            <person name="Joachim S."/>
            <person name="Siegfried S."/>
            <person name="Mareike W."/>
            <person name="Peter K."/>
        </authorList>
    </citation>
    <scope>NUCLEOTIDE SEQUENCE [LARGE SCALE GENOMIC DNA]</scope>
    <source>
        <strain evidence="3 4">4284/11</strain>
    </source>
</reference>
<evidence type="ECO:0000313" key="4">
    <source>
        <dbReference type="Proteomes" id="UP000275012"/>
    </source>
</evidence>
<keyword evidence="2" id="KW-0732">Signal</keyword>
<organism evidence="3 4">
    <name type="scientific">Solilutibacter pythonis</name>
    <dbReference type="NCBI Taxonomy" id="2483112"/>
    <lineage>
        <taxon>Bacteria</taxon>
        <taxon>Pseudomonadati</taxon>
        <taxon>Pseudomonadota</taxon>
        <taxon>Gammaproteobacteria</taxon>
        <taxon>Lysobacterales</taxon>
        <taxon>Lysobacteraceae</taxon>
        <taxon>Solilutibacter</taxon>
    </lineage>
</organism>
<proteinExistence type="predicted"/>
<dbReference type="AlphaFoldDB" id="A0A3M2HYX4"/>
<dbReference type="RefSeq" id="WP_122101199.1">
    <property type="nucleotide sequence ID" value="NZ_RFLY01000006.1"/>
</dbReference>
<dbReference type="EMBL" id="RFLY01000006">
    <property type="protein sequence ID" value="RMH93395.1"/>
    <property type="molecule type" value="Genomic_DNA"/>
</dbReference>
<comment type="caution">
    <text evidence="3">The sequence shown here is derived from an EMBL/GenBank/DDBJ whole genome shotgun (WGS) entry which is preliminary data.</text>
</comment>
<feature type="region of interest" description="Disordered" evidence="1">
    <location>
        <begin position="99"/>
        <end position="123"/>
    </location>
</feature>
<dbReference type="OrthoDB" id="5966765at2"/>
<feature type="chain" id="PRO_5018143801" description="PepSY domain-containing protein" evidence="2">
    <location>
        <begin position="22"/>
        <end position="123"/>
    </location>
</feature>